<dbReference type="AlphaFoldDB" id="A0ABD1JPK3"/>
<evidence type="ECO:0000256" key="3">
    <source>
        <dbReference type="ARBA" id="ARBA00022741"/>
    </source>
</evidence>
<dbReference type="InterPro" id="IPR027417">
    <property type="entry name" value="P-loop_NTPase"/>
</dbReference>
<accession>A0ABD1JPK3</accession>
<evidence type="ECO:0000256" key="6">
    <source>
        <dbReference type="ARBA" id="ARBA00048098"/>
    </source>
</evidence>
<dbReference type="PROSITE" id="PS51419">
    <property type="entry name" value="RAB"/>
    <property type="match status" value="1"/>
</dbReference>
<evidence type="ECO:0000256" key="5">
    <source>
        <dbReference type="ARBA" id="ARBA00023134"/>
    </source>
</evidence>
<dbReference type="EC" id="3.6.5.2" evidence="2"/>
<comment type="catalytic activity">
    <reaction evidence="6">
        <text>GTP + H2O = GDP + phosphate + H(+)</text>
        <dbReference type="Rhea" id="RHEA:19669"/>
        <dbReference type="ChEBI" id="CHEBI:15377"/>
        <dbReference type="ChEBI" id="CHEBI:15378"/>
        <dbReference type="ChEBI" id="CHEBI:37565"/>
        <dbReference type="ChEBI" id="CHEBI:43474"/>
        <dbReference type="ChEBI" id="CHEBI:58189"/>
        <dbReference type="EC" id="3.6.5.2"/>
    </reaction>
</comment>
<dbReference type="InterPro" id="IPR051065">
    <property type="entry name" value="Ras-related_GTPase"/>
</dbReference>
<dbReference type="Gene3D" id="3.40.50.300">
    <property type="entry name" value="P-loop containing nucleotide triphosphate hydrolases"/>
    <property type="match status" value="1"/>
</dbReference>
<dbReference type="EMBL" id="JBHFQA010000013">
    <property type="protein sequence ID" value="KAL2088765.1"/>
    <property type="molecule type" value="Genomic_DNA"/>
</dbReference>
<name>A0ABD1JPK3_9TELE</name>
<dbReference type="SUPFAM" id="SSF52540">
    <property type="entry name" value="P-loop containing nucleoside triphosphate hydrolases"/>
    <property type="match status" value="1"/>
</dbReference>
<keyword evidence="3" id="KW-0547">Nucleotide-binding</keyword>
<organism evidence="7 8">
    <name type="scientific">Coilia grayii</name>
    <name type="common">Gray's grenadier anchovy</name>
    <dbReference type="NCBI Taxonomy" id="363190"/>
    <lineage>
        <taxon>Eukaryota</taxon>
        <taxon>Metazoa</taxon>
        <taxon>Chordata</taxon>
        <taxon>Craniata</taxon>
        <taxon>Vertebrata</taxon>
        <taxon>Euteleostomi</taxon>
        <taxon>Actinopterygii</taxon>
        <taxon>Neopterygii</taxon>
        <taxon>Teleostei</taxon>
        <taxon>Clupei</taxon>
        <taxon>Clupeiformes</taxon>
        <taxon>Clupeoidei</taxon>
        <taxon>Engraulidae</taxon>
        <taxon>Coilinae</taxon>
        <taxon>Coilia</taxon>
    </lineage>
</organism>
<dbReference type="GO" id="GO:0005525">
    <property type="term" value="F:GTP binding"/>
    <property type="evidence" value="ECO:0007669"/>
    <property type="project" value="UniProtKB-KW"/>
</dbReference>
<comment type="caution">
    <text evidence="7">The sequence shown here is derived from an EMBL/GenBank/DDBJ whole genome shotgun (WGS) entry which is preliminary data.</text>
</comment>
<reference evidence="7 8" key="1">
    <citation type="submission" date="2024-09" db="EMBL/GenBank/DDBJ databases">
        <title>A chromosome-level genome assembly of Gray's grenadier anchovy, Coilia grayii.</title>
        <authorList>
            <person name="Fu Z."/>
        </authorList>
    </citation>
    <scope>NUCLEOTIDE SEQUENCE [LARGE SCALE GENOMIC DNA]</scope>
    <source>
        <strain evidence="7">G4</strain>
        <tissue evidence="7">Muscle</tissue>
    </source>
</reference>
<dbReference type="Pfam" id="PF00071">
    <property type="entry name" value="Ras"/>
    <property type="match status" value="1"/>
</dbReference>
<keyword evidence="5" id="KW-0342">GTP-binding</keyword>
<keyword evidence="4" id="KW-0378">Hydrolase</keyword>
<protein>
    <recommendedName>
        <fullName evidence="2">small monomeric GTPase</fullName>
        <ecNumber evidence="2">3.6.5.2</ecNumber>
    </recommendedName>
</protein>
<dbReference type="PRINTS" id="PR00449">
    <property type="entry name" value="RASTRNSFRMNG"/>
</dbReference>
<proteinExistence type="inferred from homology"/>
<dbReference type="PROSITE" id="PS51421">
    <property type="entry name" value="RAS"/>
    <property type="match status" value="1"/>
</dbReference>
<evidence type="ECO:0000256" key="4">
    <source>
        <dbReference type="ARBA" id="ARBA00022801"/>
    </source>
</evidence>
<keyword evidence="8" id="KW-1185">Reference proteome</keyword>
<sequence length="212" mass="24214">MMDSGGARNMAKAKLVVLGHDSCGKTALCVRFITMRFIGEYDHEKEVTYRCRKLVDKEVIDLEILDTVNKLESQVANPMESSIRWGDGFLIIYSVTDRSSFESVLRLKRLIDHVKRTLGIPTVIVANKCDMENGRVVRREEGQALAGDLRCSFFELSVAESATAVETAVCQLIREVRVEFSKHILAMEKCSRMLQMRHALKKKLRRSKTMQW</sequence>
<evidence type="ECO:0000256" key="2">
    <source>
        <dbReference type="ARBA" id="ARBA00011984"/>
    </source>
</evidence>
<dbReference type="InterPro" id="IPR001806">
    <property type="entry name" value="Small_GTPase"/>
</dbReference>
<dbReference type="SMART" id="SM00175">
    <property type="entry name" value="RAB"/>
    <property type="match status" value="1"/>
</dbReference>
<dbReference type="SMART" id="SM00174">
    <property type="entry name" value="RHO"/>
    <property type="match status" value="1"/>
</dbReference>
<comment type="similarity">
    <text evidence="1">Belongs to the small GTPase superfamily. Ras family.</text>
</comment>
<dbReference type="InterPro" id="IPR005225">
    <property type="entry name" value="Small_GTP-bd"/>
</dbReference>
<evidence type="ECO:0000313" key="7">
    <source>
        <dbReference type="EMBL" id="KAL2088765.1"/>
    </source>
</evidence>
<dbReference type="NCBIfam" id="TIGR00231">
    <property type="entry name" value="small_GTP"/>
    <property type="match status" value="1"/>
</dbReference>
<dbReference type="GO" id="GO:0003925">
    <property type="term" value="F:G protein activity"/>
    <property type="evidence" value="ECO:0007669"/>
    <property type="project" value="UniProtKB-EC"/>
</dbReference>
<gene>
    <name evidence="7" type="ORF">ACEWY4_015664</name>
</gene>
<dbReference type="Proteomes" id="UP001591681">
    <property type="component" value="Unassembled WGS sequence"/>
</dbReference>
<evidence type="ECO:0000256" key="1">
    <source>
        <dbReference type="ARBA" id="ARBA00008344"/>
    </source>
</evidence>
<evidence type="ECO:0000313" key="8">
    <source>
        <dbReference type="Proteomes" id="UP001591681"/>
    </source>
</evidence>
<dbReference type="SMART" id="SM00173">
    <property type="entry name" value="RAS"/>
    <property type="match status" value="1"/>
</dbReference>
<dbReference type="PANTHER" id="PTHR45704">
    <property type="entry name" value="RAS-LIKE FAMILY MEMBER 11"/>
    <property type="match status" value="1"/>
</dbReference>